<dbReference type="AlphaFoldDB" id="A0A0U2VMZ1"/>
<accession>A0A0U2VMZ1</accession>
<name>A0A0U2VMZ1_9BACL</name>
<evidence type="ECO:0000313" key="1">
    <source>
        <dbReference type="EMBL" id="ALS22086.1"/>
    </source>
</evidence>
<sequence>MTYREHKGKLVPTYSSNNANYNTNPLDKKTAKDYFEALYEKSLKPSSYYNICFLGWVNPKTFQPIEEVEELNKGMDYQFEKNKLYAHLGDKLVKELKEYKCFIAGGTITSLFCNREINDIDVYFRDEESLIQFIEDSWSSGWVITNTKKATLVKFQGKDVQLIHFDYFKNAQEIFDTFDFTVCMGAFDFADEKFYLHNDFLKHNSQRILIFNKNTSYPIVSLLRVQKYKDKGYTISKPEMLRIVMTCMKLNITTLSELKEQIGGMYGVNYDRLFEGESEDFSLENAIDKIENLSLDDDYFKAPEFMEFEDAEEIIDEIRKQPIKFFKINDVYYRIRTNGTIKKSNNKPKNGIEIDAGNKLSNMKLYKFVKNENNTYRSYYDSKFEYKIGEIAIPQNRSYGTPLLYFNELKEINESPFNSRKDKALLEVEFEVDDFYSKDGSQITLKKCKVIREVPKEEYQQYLDDEQEDDDPFA</sequence>
<gene>
    <name evidence="1" type="ORF">IJ22_17120</name>
</gene>
<dbReference type="Pfam" id="PF26128">
    <property type="entry name" value="Gad2"/>
    <property type="match status" value="1"/>
</dbReference>
<dbReference type="KEGG" id="pnp:IJ22_17120"/>
<dbReference type="EMBL" id="CP013652">
    <property type="protein sequence ID" value="ALS22086.1"/>
    <property type="molecule type" value="Genomic_DNA"/>
</dbReference>
<protein>
    <submittedName>
        <fullName evidence="1">Uncharacterized protein</fullName>
    </submittedName>
</protein>
<organism evidence="1 2">
    <name type="scientific">Paenibacillus naphthalenovorans</name>
    <dbReference type="NCBI Taxonomy" id="162209"/>
    <lineage>
        <taxon>Bacteria</taxon>
        <taxon>Bacillati</taxon>
        <taxon>Bacillota</taxon>
        <taxon>Bacilli</taxon>
        <taxon>Bacillales</taxon>
        <taxon>Paenibacillaceae</taxon>
        <taxon>Paenibacillus</taxon>
    </lineage>
</organism>
<dbReference type="Proteomes" id="UP000061660">
    <property type="component" value="Chromosome"/>
</dbReference>
<evidence type="ECO:0000313" key="2">
    <source>
        <dbReference type="Proteomes" id="UP000061660"/>
    </source>
</evidence>
<proteinExistence type="predicted"/>
<reference evidence="2" key="1">
    <citation type="submission" date="2015-12" db="EMBL/GenBank/DDBJ databases">
        <title>Complete genome sequences of two moderately thermophilic Paenibacillus species.</title>
        <authorList>
            <person name="Butler R.III."/>
            <person name="Wang J."/>
            <person name="Stark B.C."/>
            <person name="Pombert J.-F."/>
        </authorList>
    </citation>
    <scope>NUCLEOTIDE SEQUENCE [LARGE SCALE GENOMIC DNA]</scope>
    <source>
        <strain evidence="2">32O-Y</strain>
    </source>
</reference>
<dbReference type="STRING" id="162209.IJ22_17120"/>
<dbReference type="PATRIC" id="fig|162209.4.peg.1814"/>
<reference evidence="1 2" key="2">
    <citation type="journal article" date="2016" name="Genome Announc.">
        <title>Complete Genome Sequences of Two Interactive Moderate Thermophiles, Paenibacillus napthalenovorans 32O-Y and Paenibacillus sp. 32O-W.</title>
        <authorList>
            <person name="Butler R.R.III."/>
            <person name="Wang J."/>
            <person name="Stark B.C."/>
            <person name="Pombert J.F."/>
        </authorList>
    </citation>
    <scope>NUCLEOTIDE SEQUENCE [LARGE SCALE GENOMIC DNA]</scope>
    <source>
        <strain evidence="1 2">32O-Y</strain>
    </source>
</reference>
<keyword evidence="2" id="KW-1185">Reference proteome</keyword>